<feature type="domain" description="DUF4376" evidence="1">
    <location>
        <begin position="61"/>
        <end position="169"/>
    </location>
</feature>
<dbReference type="Proteomes" id="UP001597373">
    <property type="component" value="Unassembled WGS sequence"/>
</dbReference>
<dbReference type="Pfam" id="PF14301">
    <property type="entry name" value="DUF4376"/>
    <property type="match status" value="1"/>
</dbReference>
<keyword evidence="3" id="KW-1185">Reference proteome</keyword>
<dbReference type="InterPro" id="IPR025484">
    <property type="entry name" value="DUF4376"/>
</dbReference>
<dbReference type="EMBL" id="JBHUIR010000059">
    <property type="protein sequence ID" value="MFD2261105.1"/>
    <property type="molecule type" value="Genomic_DNA"/>
</dbReference>
<gene>
    <name evidence="2" type="ORF">ACFSMZ_15250</name>
</gene>
<protein>
    <submittedName>
        <fullName evidence="2">DUF4376 domain-containing protein</fullName>
    </submittedName>
</protein>
<organism evidence="2 3">
    <name type="scientific">Chelativorans composti</name>
    <dbReference type="NCBI Taxonomy" id="768533"/>
    <lineage>
        <taxon>Bacteria</taxon>
        <taxon>Pseudomonadati</taxon>
        <taxon>Pseudomonadota</taxon>
        <taxon>Alphaproteobacteria</taxon>
        <taxon>Hyphomicrobiales</taxon>
        <taxon>Phyllobacteriaceae</taxon>
        <taxon>Chelativorans</taxon>
    </lineage>
</organism>
<evidence type="ECO:0000313" key="3">
    <source>
        <dbReference type="Proteomes" id="UP001597373"/>
    </source>
</evidence>
<accession>A0ABW5DKN9</accession>
<proteinExistence type="predicted"/>
<name>A0ABW5DKN9_9HYPH</name>
<reference evidence="3" key="1">
    <citation type="journal article" date="2019" name="Int. J. Syst. Evol. Microbiol.">
        <title>The Global Catalogue of Microorganisms (GCM) 10K type strain sequencing project: providing services to taxonomists for standard genome sequencing and annotation.</title>
        <authorList>
            <consortium name="The Broad Institute Genomics Platform"/>
            <consortium name="The Broad Institute Genome Sequencing Center for Infectious Disease"/>
            <person name="Wu L."/>
            <person name="Ma J."/>
        </authorList>
    </citation>
    <scope>NUCLEOTIDE SEQUENCE [LARGE SCALE GENOMIC DNA]</scope>
    <source>
        <strain evidence="3">KCTC 23707</strain>
    </source>
</reference>
<sequence>MLNITKNGEVVLQVNEGGAVNLDGFHASPVKAGWEFELDGNIYTAVEAPPPPEPEPPTPEQIKASLADHAAQKRYEKEIGGTVWNGLPVHTDRESQSKIIAERLAIEAGERDDPDYWKFADGVFRQISNEDFTSLASAVRQHVRDCFALEGQVLALITTGVITTTEQIDLVFEHGIEALYGENEQSEDK</sequence>
<evidence type="ECO:0000259" key="1">
    <source>
        <dbReference type="Pfam" id="PF14301"/>
    </source>
</evidence>
<evidence type="ECO:0000313" key="2">
    <source>
        <dbReference type="EMBL" id="MFD2261105.1"/>
    </source>
</evidence>
<dbReference type="RefSeq" id="WP_378188923.1">
    <property type="nucleotide sequence ID" value="NZ_JBHUIR010000059.1"/>
</dbReference>
<comment type="caution">
    <text evidence="2">The sequence shown here is derived from an EMBL/GenBank/DDBJ whole genome shotgun (WGS) entry which is preliminary data.</text>
</comment>